<protein>
    <submittedName>
        <fullName evidence="1">Uncharacterized protein</fullName>
    </submittedName>
</protein>
<organism evidence="1 2">
    <name type="scientific">Colletotrichum tabaci</name>
    <dbReference type="NCBI Taxonomy" id="1209068"/>
    <lineage>
        <taxon>Eukaryota</taxon>
        <taxon>Fungi</taxon>
        <taxon>Dikarya</taxon>
        <taxon>Ascomycota</taxon>
        <taxon>Pezizomycotina</taxon>
        <taxon>Sordariomycetes</taxon>
        <taxon>Hypocreomycetidae</taxon>
        <taxon>Glomerellales</taxon>
        <taxon>Glomerellaceae</taxon>
        <taxon>Colletotrichum</taxon>
        <taxon>Colletotrichum destructivum species complex</taxon>
    </lineage>
</organism>
<evidence type="ECO:0000313" key="1">
    <source>
        <dbReference type="EMBL" id="KAK6218668.1"/>
    </source>
</evidence>
<proteinExistence type="predicted"/>
<keyword evidence="2" id="KW-1185">Reference proteome</keyword>
<gene>
    <name evidence="1" type="ORF">QIS74_06548</name>
</gene>
<dbReference type="Proteomes" id="UP001327957">
    <property type="component" value="Unassembled WGS sequence"/>
</dbReference>
<evidence type="ECO:0000313" key="2">
    <source>
        <dbReference type="Proteomes" id="UP001327957"/>
    </source>
</evidence>
<reference evidence="1 2" key="1">
    <citation type="submission" date="2023-04" db="EMBL/GenBank/DDBJ databases">
        <title>Colletotrichum tabacum stain YC1 causing leaf anthracnose on Nicotiana tabacum(L.) cv.</title>
        <authorList>
            <person name="Ji Z."/>
            <person name="Wang M."/>
            <person name="Zhang J."/>
            <person name="Wang N."/>
            <person name="Zhou Z."/>
        </authorList>
    </citation>
    <scope>NUCLEOTIDE SEQUENCE [LARGE SCALE GENOMIC DNA]</scope>
    <source>
        <strain evidence="1 2">YC1</strain>
    </source>
</reference>
<dbReference type="AlphaFoldDB" id="A0AAV9TD93"/>
<accession>A0AAV9TD93</accession>
<comment type="caution">
    <text evidence="1">The sequence shown here is derived from an EMBL/GenBank/DDBJ whole genome shotgun (WGS) entry which is preliminary data.</text>
</comment>
<dbReference type="EMBL" id="JASAOK010000033">
    <property type="protein sequence ID" value="KAK6218668.1"/>
    <property type="molecule type" value="Genomic_DNA"/>
</dbReference>
<sequence length="87" mass="10298">MSMYAVAEPFVRPSRLLALQATKFDPLEELLRAYQFTRSATAFVRQNFNPVTVSQSWLLTTFETGENYNEFDLNVTREFFLMPWFQM</sequence>
<name>A0AAV9TD93_9PEZI</name>